<dbReference type="RefSeq" id="WP_034774453.1">
    <property type="nucleotide sequence ID" value="NZ_JPER01000001.1"/>
</dbReference>
<comment type="subcellular location">
    <subcellularLocation>
        <location evidence="1">Cytoplasm</location>
        <location evidence="1">Nucleoid</location>
    </subcellularLocation>
</comment>
<dbReference type="GO" id="GO:0003727">
    <property type="term" value="F:single-stranded RNA binding"/>
    <property type="evidence" value="ECO:0007669"/>
    <property type="project" value="TreeGrafter"/>
</dbReference>
<gene>
    <name evidence="4" type="ORF">IDSA_04285</name>
</gene>
<dbReference type="GO" id="GO:0003690">
    <property type="term" value="F:double-stranded DNA binding"/>
    <property type="evidence" value="ECO:0007669"/>
    <property type="project" value="TreeGrafter"/>
</dbReference>
<keyword evidence="5" id="KW-1185">Reference proteome</keyword>
<dbReference type="Proteomes" id="UP000054363">
    <property type="component" value="Unassembled WGS sequence"/>
</dbReference>
<protein>
    <submittedName>
        <fullName evidence="4">Nucleoid-associated protein NdpA</fullName>
    </submittedName>
</protein>
<evidence type="ECO:0000256" key="2">
    <source>
        <dbReference type="ARBA" id="ARBA00009035"/>
    </source>
</evidence>
<dbReference type="STRING" id="435908.IDSA_04285"/>
<dbReference type="OrthoDB" id="9131762at2"/>
<name>A0A094IW50_9GAMM</name>
<dbReference type="AlphaFoldDB" id="A0A094IW50"/>
<dbReference type="InterPro" id="IPR007358">
    <property type="entry name" value="Nucleoid_associated_NdpA"/>
</dbReference>
<dbReference type="GO" id="GO:0043590">
    <property type="term" value="C:bacterial nucleoid"/>
    <property type="evidence" value="ECO:0007669"/>
    <property type="project" value="TreeGrafter"/>
</dbReference>
<sequence>MQADVKHSIIHQFYTSDGQIGLRVAPATLAINDEVGLLLTELTDVYNAKPTKGYARFITAEDDVDEQQISEFPNHLRDWRSGALDFIGLTQQGAKLLHAQLQHYGILEPGFLLFAAYTQLGQDYLVVAFLPSKEGVTIAPDLSVDRSSQLDINKVQLAAMINLTELAEQPDSNSYISFIKGRVGRKVSDFFLDFLGCAEGVNPKRQSQQLVDSVQQYVKEQELQPEQASLVRKSVYEICDNQWQQGEPVRIRDLSEQLQATVPSERSFADFSSAQNIGLAEEFPADRTTMRKLIKFQGQGGGVSVGFDQTLLGARVEYDASTDKLTIHGTPPNLRDQLRRYFGIDS</sequence>
<evidence type="ECO:0000256" key="1">
    <source>
        <dbReference type="ARBA" id="ARBA00004453"/>
    </source>
</evidence>
<dbReference type="EMBL" id="JPER01000001">
    <property type="protein sequence ID" value="KFZ31905.1"/>
    <property type="molecule type" value="Genomic_DNA"/>
</dbReference>
<accession>A0A094IW50</accession>
<keyword evidence="3" id="KW-0963">Cytoplasm</keyword>
<dbReference type="PANTHER" id="PTHR38772:SF1">
    <property type="entry name" value="NUCLEOID-ASSOCIATED PROTEIN YEJK"/>
    <property type="match status" value="1"/>
</dbReference>
<comment type="similarity">
    <text evidence="2">Belongs to the YejK family.</text>
</comment>
<dbReference type="eggNOG" id="COG3081">
    <property type="taxonomic scope" value="Bacteria"/>
</dbReference>
<organism evidence="4 5">
    <name type="scientific">Pseudidiomarina salinarum</name>
    <dbReference type="NCBI Taxonomy" id="435908"/>
    <lineage>
        <taxon>Bacteria</taxon>
        <taxon>Pseudomonadati</taxon>
        <taxon>Pseudomonadota</taxon>
        <taxon>Gammaproteobacteria</taxon>
        <taxon>Alteromonadales</taxon>
        <taxon>Idiomarinaceae</taxon>
        <taxon>Pseudidiomarina</taxon>
    </lineage>
</organism>
<proteinExistence type="inferred from homology"/>
<comment type="caution">
    <text evidence="4">The sequence shown here is derived from an EMBL/GenBank/DDBJ whole genome shotgun (WGS) entry which is preliminary data.</text>
</comment>
<evidence type="ECO:0000256" key="3">
    <source>
        <dbReference type="ARBA" id="ARBA00022490"/>
    </source>
</evidence>
<evidence type="ECO:0000313" key="4">
    <source>
        <dbReference type="EMBL" id="KFZ31905.1"/>
    </source>
</evidence>
<evidence type="ECO:0000313" key="5">
    <source>
        <dbReference type="Proteomes" id="UP000054363"/>
    </source>
</evidence>
<dbReference type="Pfam" id="PF04245">
    <property type="entry name" value="NA37"/>
    <property type="match status" value="1"/>
</dbReference>
<dbReference type="PANTHER" id="PTHR38772">
    <property type="match status" value="1"/>
</dbReference>
<dbReference type="NCBIfam" id="NF001557">
    <property type="entry name" value="PRK00378.1"/>
    <property type="match status" value="1"/>
</dbReference>
<reference evidence="4 5" key="1">
    <citation type="submission" date="2014-06" db="EMBL/GenBank/DDBJ databases">
        <title>The draft genome sequence of Idiomarina salinarum ISL-52.</title>
        <authorList>
            <person name="Du J."/>
            <person name="Shao Z."/>
        </authorList>
    </citation>
    <scope>NUCLEOTIDE SEQUENCE [LARGE SCALE GENOMIC DNA]</scope>
    <source>
        <strain evidence="4 5">ISL-52</strain>
    </source>
</reference>